<proteinExistence type="predicted"/>
<reference evidence="5" key="1">
    <citation type="submission" date="2018-05" db="EMBL/GenBank/DDBJ databases">
        <authorList>
            <person name="Lanie J.A."/>
            <person name="Ng W.-L."/>
            <person name="Kazmierczak K.M."/>
            <person name="Andrzejewski T.M."/>
            <person name="Davidsen T.M."/>
            <person name="Wayne K.J."/>
            <person name="Tettelin H."/>
            <person name="Glass J.I."/>
            <person name="Rusch D."/>
            <person name="Podicherti R."/>
            <person name="Tsui H.-C.T."/>
            <person name="Winkler M.E."/>
        </authorList>
    </citation>
    <scope>NUCLEOTIDE SEQUENCE</scope>
</reference>
<keyword evidence="2" id="KW-0378">Hydrolase</keyword>
<name>A0A382TKM2_9ZZZZ</name>
<protein>
    <recommendedName>
        <fullName evidence="4">Carboxyltransferase domain-containing protein</fullName>
    </recommendedName>
</protein>
<dbReference type="InterPro" id="IPR010016">
    <property type="entry name" value="PxpB"/>
</dbReference>
<dbReference type="InterPro" id="IPR029000">
    <property type="entry name" value="Cyclophilin-like_dom_sf"/>
</dbReference>
<gene>
    <name evidence="5" type="ORF">METZ01_LOCUS375518</name>
</gene>
<dbReference type="SUPFAM" id="SSF160467">
    <property type="entry name" value="PH0987 N-terminal domain-like"/>
    <property type="match status" value="1"/>
</dbReference>
<evidence type="ECO:0000313" key="5">
    <source>
        <dbReference type="EMBL" id="SVD22664.1"/>
    </source>
</evidence>
<dbReference type="GO" id="GO:0016787">
    <property type="term" value="F:hydrolase activity"/>
    <property type="evidence" value="ECO:0007669"/>
    <property type="project" value="UniProtKB-KW"/>
</dbReference>
<dbReference type="EMBL" id="UINC01137370">
    <property type="protein sequence ID" value="SVD22664.1"/>
    <property type="molecule type" value="Genomic_DNA"/>
</dbReference>
<evidence type="ECO:0000256" key="2">
    <source>
        <dbReference type="ARBA" id="ARBA00022801"/>
    </source>
</evidence>
<evidence type="ECO:0000256" key="1">
    <source>
        <dbReference type="ARBA" id="ARBA00022741"/>
    </source>
</evidence>
<dbReference type="PANTHER" id="PTHR34698">
    <property type="entry name" value="5-OXOPROLINASE SUBUNIT B"/>
    <property type="match status" value="1"/>
</dbReference>
<dbReference type="InterPro" id="IPR003833">
    <property type="entry name" value="CT_C_D"/>
</dbReference>
<sequence length="242" mass="26495">MNPPAKFLPNGDTVMVVEFGEEIDLDISRRVTALYAGVSALELAGITDLVPTFRSLAIHYDPEIVSFVGLENTLAKILPDLPIDDFTGRDWSIPACYDLDLSPDLEAVAEACSLSIEEVIQRHSSDTYHVYMVGFLPGYPYLGDLTAEIALPRKATPNLRVPARSIAIAERMTAVYPIECPGGWHVIGRTPLKLFDETASPPALLAQGDRVRFTPISRREYDCFAEKDAGANHVLPHGKSAT</sequence>
<evidence type="ECO:0000259" key="4">
    <source>
        <dbReference type="SMART" id="SM00796"/>
    </source>
</evidence>
<keyword evidence="3" id="KW-0067">ATP-binding</keyword>
<keyword evidence="1" id="KW-0547">Nucleotide-binding</keyword>
<dbReference type="Pfam" id="PF02682">
    <property type="entry name" value="CT_C_D"/>
    <property type="match status" value="1"/>
</dbReference>
<dbReference type="Gene3D" id="2.40.100.10">
    <property type="entry name" value="Cyclophilin-like"/>
    <property type="match status" value="1"/>
</dbReference>
<accession>A0A382TKM2</accession>
<feature type="domain" description="Carboxyltransferase" evidence="4">
    <location>
        <begin position="5"/>
        <end position="205"/>
    </location>
</feature>
<evidence type="ECO:0000256" key="3">
    <source>
        <dbReference type="ARBA" id="ARBA00022840"/>
    </source>
</evidence>
<dbReference type="NCBIfam" id="TIGR00370">
    <property type="entry name" value="5-oxoprolinase subunit PxpB"/>
    <property type="match status" value="1"/>
</dbReference>
<dbReference type="Gene3D" id="3.30.1360.40">
    <property type="match status" value="1"/>
</dbReference>
<dbReference type="GO" id="GO:0005524">
    <property type="term" value="F:ATP binding"/>
    <property type="evidence" value="ECO:0007669"/>
    <property type="project" value="UniProtKB-KW"/>
</dbReference>
<dbReference type="SUPFAM" id="SSF50891">
    <property type="entry name" value="Cyclophilin-like"/>
    <property type="match status" value="1"/>
</dbReference>
<dbReference type="AlphaFoldDB" id="A0A382TKM2"/>
<dbReference type="SMART" id="SM00796">
    <property type="entry name" value="AHS1"/>
    <property type="match status" value="1"/>
</dbReference>
<organism evidence="5">
    <name type="scientific">marine metagenome</name>
    <dbReference type="NCBI Taxonomy" id="408172"/>
    <lineage>
        <taxon>unclassified sequences</taxon>
        <taxon>metagenomes</taxon>
        <taxon>ecological metagenomes</taxon>
    </lineage>
</organism>
<dbReference type="PANTHER" id="PTHR34698:SF2">
    <property type="entry name" value="5-OXOPROLINASE SUBUNIT B"/>
    <property type="match status" value="1"/>
</dbReference>